<protein>
    <submittedName>
        <fullName evidence="2">WYL domain-containing protein</fullName>
    </submittedName>
</protein>
<dbReference type="RefSeq" id="WP_073277738.1">
    <property type="nucleotide sequence ID" value="NZ_FRAC01000016.1"/>
</dbReference>
<organism evidence="2 3">
    <name type="scientific">Anaerocolumna jejuensis DSM 15929</name>
    <dbReference type="NCBI Taxonomy" id="1121322"/>
    <lineage>
        <taxon>Bacteria</taxon>
        <taxon>Bacillati</taxon>
        <taxon>Bacillota</taxon>
        <taxon>Clostridia</taxon>
        <taxon>Lachnospirales</taxon>
        <taxon>Lachnospiraceae</taxon>
        <taxon>Anaerocolumna</taxon>
    </lineage>
</organism>
<evidence type="ECO:0000313" key="3">
    <source>
        <dbReference type="Proteomes" id="UP000184386"/>
    </source>
</evidence>
<proteinExistence type="predicted"/>
<dbReference type="Proteomes" id="UP000184386">
    <property type="component" value="Unassembled WGS sequence"/>
</dbReference>
<reference evidence="2 3" key="1">
    <citation type="submission" date="2016-11" db="EMBL/GenBank/DDBJ databases">
        <authorList>
            <person name="Jaros S."/>
            <person name="Januszkiewicz K."/>
            <person name="Wedrychowicz H."/>
        </authorList>
    </citation>
    <scope>NUCLEOTIDE SEQUENCE [LARGE SCALE GENOMIC DNA]</scope>
    <source>
        <strain evidence="2 3">DSM 15929</strain>
    </source>
</reference>
<dbReference type="Pfam" id="PF13280">
    <property type="entry name" value="WYL"/>
    <property type="match status" value="1"/>
</dbReference>
<accession>A0A1M6UW44</accession>
<dbReference type="OrthoDB" id="9814277at2"/>
<name>A0A1M6UW44_9FIRM</name>
<dbReference type="PROSITE" id="PS52050">
    <property type="entry name" value="WYL"/>
    <property type="match status" value="1"/>
</dbReference>
<gene>
    <name evidence="2" type="ORF">SAMN02745136_03211</name>
</gene>
<dbReference type="EMBL" id="FRAC01000016">
    <property type="protein sequence ID" value="SHK73430.1"/>
    <property type="molecule type" value="Genomic_DNA"/>
</dbReference>
<dbReference type="InterPro" id="IPR026881">
    <property type="entry name" value="WYL_dom"/>
</dbReference>
<evidence type="ECO:0000259" key="1">
    <source>
        <dbReference type="Pfam" id="PF13280"/>
    </source>
</evidence>
<evidence type="ECO:0000313" key="2">
    <source>
        <dbReference type="EMBL" id="SHK73430.1"/>
    </source>
</evidence>
<dbReference type="STRING" id="1121322.SAMN02745136_03211"/>
<sequence length="409" mass="47421">MGEFQELIRNFDKIRDYMRDFYIYGFKSRSDFTHKSSRTYDNEKRRIESYMGGYMKWDYTKSGKNLFISMDCSKITVNPLYAAWKSKTFTSNDIMLHFFILDALKGGKKYAIDELTDILCERSGRIFDIQTVRGKCKEYLSLGLLTAEKSGKSLYYSLSPDTFEHLLTIAPGLSEAIKFFQGSVPFGEIGSFIMDSQNMKNNLFSFKHYYAAHTLEDAILLDLLSAIRNRQAIEFLNYNEAGTRISTLDGIPLKIFISASTGRRYLCVYKTRGRRFFNYRLDHIKAVKTIGLCQEAEKHQENLAKNLPSVWGVGFNGASRKEIICMKLSIQEKSEAYIVERITREGHGGELLRLEPDVFLYTKEMFDTNDIAPWIKTFTGRILQLEGTNQVVINRFYRDIQRMQELYGD</sequence>
<keyword evidence="3" id="KW-1185">Reference proteome</keyword>
<dbReference type="AlphaFoldDB" id="A0A1M6UW44"/>
<feature type="domain" description="WYL" evidence="1">
    <location>
        <begin position="219"/>
        <end position="288"/>
    </location>
</feature>